<keyword evidence="2" id="KW-1185">Reference proteome</keyword>
<dbReference type="OrthoDB" id="2426083at2759"/>
<gene>
    <name evidence="1" type="primary">PARPA_01340.1 scaffold 1359</name>
</gene>
<sequence length="181" mass="20784">MAIFEKVCILRDFKQGDPISCKCYDLAFKPFLQSILQDQDFHGYQFTQHTTTGEPASLTTKILCYADDALVFTHDKQDLRLLKYYMDLFCRASNAQFNYSKVDAFSLFGRNTRGFWKSSLSNMKINHLHTADDAQPLNDLGFNLIQSTQQRIYSVTTLIASLKFTLADYFQFLGKPLSLTP</sequence>
<protein>
    <recommendedName>
        <fullName evidence="3">Reverse transcriptase domain-containing protein</fullName>
    </recommendedName>
</protein>
<dbReference type="EMBL" id="LN719426">
    <property type="protein sequence ID" value="CEP08031.1"/>
    <property type="molecule type" value="Genomic_DNA"/>
</dbReference>
<evidence type="ECO:0008006" key="3">
    <source>
        <dbReference type="Google" id="ProtNLM"/>
    </source>
</evidence>
<name>A0A0B7MQ21_9FUNG</name>
<evidence type="ECO:0000313" key="1">
    <source>
        <dbReference type="EMBL" id="CEP08031.1"/>
    </source>
</evidence>
<proteinExistence type="predicted"/>
<reference evidence="1 2" key="1">
    <citation type="submission" date="2014-09" db="EMBL/GenBank/DDBJ databases">
        <authorList>
            <person name="Ellenberger Sabrina"/>
        </authorList>
    </citation>
    <scope>NUCLEOTIDE SEQUENCE [LARGE SCALE GENOMIC DNA]</scope>
    <source>
        <strain evidence="1 2">CBS 412.66</strain>
    </source>
</reference>
<accession>A0A0B7MQ21</accession>
<dbReference type="Proteomes" id="UP000054107">
    <property type="component" value="Unassembled WGS sequence"/>
</dbReference>
<evidence type="ECO:0000313" key="2">
    <source>
        <dbReference type="Proteomes" id="UP000054107"/>
    </source>
</evidence>
<organism evidence="1 2">
    <name type="scientific">Parasitella parasitica</name>
    <dbReference type="NCBI Taxonomy" id="35722"/>
    <lineage>
        <taxon>Eukaryota</taxon>
        <taxon>Fungi</taxon>
        <taxon>Fungi incertae sedis</taxon>
        <taxon>Mucoromycota</taxon>
        <taxon>Mucoromycotina</taxon>
        <taxon>Mucoromycetes</taxon>
        <taxon>Mucorales</taxon>
        <taxon>Mucorineae</taxon>
        <taxon>Mucoraceae</taxon>
        <taxon>Parasitella</taxon>
    </lineage>
</organism>
<dbReference type="AlphaFoldDB" id="A0A0B7MQ21"/>